<accession>A0A388LT80</accession>
<dbReference type="InterPro" id="IPR043128">
    <property type="entry name" value="Rev_trsase/Diguanyl_cyclase"/>
</dbReference>
<dbReference type="InterPro" id="IPR043502">
    <property type="entry name" value="DNA/RNA_pol_sf"/>
</dbReference>
<reference evidence="3 4" key="1">
    <citation type="journal article" date="2018" name="Cell">
        <title>The Chara Genome: Secondary Complexity and Implications for Plant Terrestrialization.</title>
        <authorList>
            <person name="Nishiyama T."/>
            <person name="Sakayama H."/>
            <person name="Vries J.D."/>
            <person name="Buschmann H."/>
            <person name="Saint-Marcoux D."/>
            <person name="Ullrich K.K."/>
            <person name="Haas F.B."/>
            <person name="Vanderstraeten L."/>
            <person name="Becker D."/>
            <person name="Lang D."/>
            <person name="Vosolsobe S."/>
            <person name="Rombauts S."/>
            <person name="Wilhelmsson P.K.I."/>
            <person name="Janitza P."/>
            <person name="Kern R."/>
            <person name="Heyl A."/>
            <person name="Rumpler F."/>
            <person name="Villalobos L.I.A.C."/>
            <person name="Clay J.M."/>
            <person name="Skokan R."/>
            <person name="Toyoda A."/>
            <person name="Suzuki Y."/>
            <person name="Kagoshima H."/>
            <person name="Schijlen E."/>
            <person name="Tajeshwar N."/>
            <person name="Catarino B."/>
            <person name="Hetherington A.J."/>
            <person name="Saltykova A."/>
            <person name="Bonnot C."/>
            <person name="Breuninger H."/>
            <person name="Symeonidi A."/>
            <person name="Radhakrishnan G.V."/>
            <person name="Van Nieuwerburgh F."/>
            <person name="Deforce D."/>
            <person name="Chang C."/>
            <person name="Karol K.G."/>
            <person name="Hedrich R."/>
            <person name="Ulvskov P."/>
            <person name="Glockner G."/>
            <person name="Delwiche C.F."/>
            <person name="Petrasek J."/>
            <person name="Van de Peer Y."/>
            <person name="Friml J."/>
            <person name="Beilby M."/>
            <person name="Dolan L."/>
            <person name="Kohara Y."/>
            <person name="Sugano S."/>
            <person name="Fujiyama A."/>
            <person name="Delaux P.-M."/>
            <person name="Quint M."/>
            <person name="TheiBen G."/>
            <person name="Hagemann M."/>
            <person name="Harholt J."/>
            <person name="Dunand C."/>
            <person name="Zachgo S."/>
            <person name="Langdale J."/>
            <person name="Maumus F."/>
            <person name="Straeten D.V.D."/>
            <person name="Gould S.B."/>
            <person name="Rensing S.A."/>
        </authorList>
    </citation>
    <scope>NUCLEOTIDE SEQUENCE [LARGE SCALE GENOMIC DNA]</scope>
    <source>
        <strain evidence="3 4">S276</strain>
    </source>
</reference>
<dbReference type="CDD" id="cd01647">
    <property type="entry name" value="RT_LTR"/>
    <property type="match status" value="1"/>
</dbReference>
<feature type="compositionally biased region" description="Low complexity" evidence="1">
    <location>
        <begin position="168"/>
        <end position="177"/>
    </location>
</feature>
<dbReference type="Proteomes" id="UP000265515">
    <property type="component" value="Unassembled WGS sequence"/>
</dbReference>
<protein>
    <recommendedName>
        <fullName evidence="2">Reverse transcriptase domain-containing protein</fullName>
    </recommendedName>
</protein>
<sequence length="721" mass="82168">MESKVEAGLSRPSETAERRGVVKSPELGARLSRVVEEMTEGTETVDRAKRGPETALGERQASEGQRASAEVRVHRDVGPRVPENEGIVEAAWGVPVESLWADLVDAEARAREAPKFPKDRPGYRPPREEEEEGPDRRDLREGRSAEVGGRPRRWVERILETVSVERQALAGQRAGAGMRIPAREGVVEGSRGLSIESRWADIPDARMGEALEFSRDRAGYRPPRREEEGGPSRRDLRDERSAEAGSRPRRWAERESDAAWAPEEVTGGSQGVDAWRGFRGQDHPRWETEWPNERSRYGEDPWGPPRPRSQTEEPDPSWYKPYDPTIDGPMEGPYFRRYDDRQVPYYDVNLGLEALFFDGRDVTGFVEKWKSYAYRKTISSNTLTRSQDRMGEATISEEEIVDIIQERKETEGKIITADRLAKMDIGDGNLTREEREFVAMTLQGCDKAIAFDDSERGRIDPRYAKPAWIHTILHVPWKDRPQWKYAQKEKEEIVVFIKEKIRTFVAEPCESAYSNKWFFLRNGSNNKLRWIQDLQRTNAVTIRDVGSIPEVDLLAEGSASCSIYSIYDLFSGYDEIPLDYRDRHMTAMHTPLRLVQMMVVPMGWTNGVAVFQRAMIAVLKEFIPEKVEVFLDDFPIKGSVERDETEVFSGVRKFVVDHMSDVKEVPEKLDDANLTVSGTKSRWGVSMGRVVHQDIGFHLRQGWAEARSREVGEVDDLAVAA</sequence>
<evidence type="ECO:0000313" key="4">
    <source>
        <dbReference type="Proteomes" id="UP000265515"/>
    </source>
</evidence>
<dbReference type="PANTHER" id="PTHR24559:SF444">
    <property type="entry name" value="REVERSE TRANSCRIPTASE DOMAIN-CONTAINING PROTEIN"/>
    <property type="match status" value="1"/>
</dbReference>
<name>A0A388LT80_CHABU</name>
<feature type="domain" description="Reverse transcriptase" evidence="2">
    <location>
        <begin position="528"/>
        <end position="684"/>
    </location>
</feature>
<keyword evidence="4" id="KW-1185">Reference proteome</keyword>
<feature type="compositionally biased region" description="Basic and acidic residues" evidence="1">
    <location>
        <begin position="109"/>
        <end position="127"/>
    </location>
</feature>
<dbReference type="Gene3D" id="3.10.10.10">
    <property type="entry name" value="HIV Type 1 Reverse Transcriptase, subunit A, domain 1"/>
    <property type="match status" value="1"/>
</dbReference>
<dbReference type="AlphaFoldDB" id="A0A388LT80"/>
<proteinExistence type="predicted"/>
<dbReference type="EMBL" id="BFEA01000519">
    <property type="protein sequence ID" value="GBG85471.1"/>
    <property type="molecule type" value="Genomic_DNA"/>
</dbReference>
<dbReference type="Gramene" id="GBG85471">
    <property type="protein sequence ID" value="GBG85471"/>
    <property type="gene ID" value="CBR_g40113"/>
</dbReference>
<feature type="compositionally biased region" description="Basic and acidic residues" evidence="1">
    <location>
        <begin position="198"/>
        <end position="242"/>
    </location>
</feature>
<dbReference type="SUPFAM" id="SSF56672">
    <property type="entry name" value="DNA/RNA polymerases"/>
    <property type="match status" value="1"/>
</dbReference>
<dbReference type="PANTHER" id="PTHR24559">
    <property type="entry name" value="TRANSPOSON TY3-I GAG-POL POLYPROTEIN"/>
    <property type="match status" value="1"/>
</dbReference>
<dbReference type="InterPro" id="IPR000477">
    <property type="entry name" value="RT_dom"/>
</dbReference>
<feature type="region of interest" description="Disordered" evidence="1">
    <location>
        <begin position="109"/>
        <end position="150"/>
    </location>
</feature>
<evidence type="ECO:0000259" key="2">
    <source>
        <dbReference type="Pfam" id="PF00078"/>
    </source>
</evidence>
<evidence type="ECO:0000256" key="1">
    <source>
        <dbReference type="SAM" id="MobiDB-lite"/>
    </source>
</evidence>
<dbReference type="Gene3D" id="3.30.70.270">
    <property type="match status" value="1"/>
</dbReference>
<feature type="compositionally biased region" description="Basic and acidic residues" evidence="1">
    <location>
        <begin position="134"/>
        <end position="144"/>
    </location>
</feature>
<gene>
    <name evidence="3" type="ORF">CBR_g40113</name>
</gene>
<feature type="region of interest" description="Disordered" evidence="1">
    <location>
        <begin position="1"/>
        <end position="78"/>
    </location>
</feature>
<evidence type="ECO:0000313" key="3">
    <source>
        <dbReference type="EMBL" id="GBG85471.1"/>
    </source>
</evidence>
<feature type="compositionally biased region" description="Basic and acidic residues" evidence="1">
    <location>
        <begin position="279"/>
        <end position="299"/>
    </location>
</feature>
<feature type="compositionally biased region" description="Basic and acidic residues" evidence="1">
    <location>
        <begin position="69"/>
        <end position="78"/>
    </location>
</feature>
<dbReference type="Pfam" id="PF00078">
    <property type="entry name" value="RVT_1"/>
    <property type="match status" value="1"/>
</dbReference>
<comment type="caution">
    <text evidence="3">The sequence shown here is derived from an EMBL/GenBank/DDBJ whole genome shotgun (WGS) entry which is preliminary data.</text>
</comment>
<feature type="region of interest" description="Disordered" evidence="1">
    <location>
        <begin position="168"/>
        <end position="325"/>
    </location>
</feature>
<organism evidence="3 4">
    <name type="scientific">Chara braunii</name>
    <name type="common">Braun's stonewort</name>
    <dbReference type="NCBI Taxonomy" id="69332"/>
    <lineage>
        <taxon>Eukaryota</taxon>
        <taxon>Viridiplantae</taxon>
        <taxon>Streptophyta</taxon>
        <taxon>Charophyceae</taxon>
        <taxon>Charales</taxon>
        <taxon>Characeae</taxon>
        <taxon>Chara</taxon>
    </lineage>
</organism>
<dbReference type="InterPro" id="IPR053134">
    <property type="entry name" value="RNA-dir_DNA_polymerase"/>
</dbReference>